<evidence type="ECO:0000256" key="1">
    <source>
        <dbReference type="ARBA" id="ARBA00022515"/>
    </source>
</evidence>
<comment type="similarity">
    <text evidence="12">Belongs to the helicase family. PriA subfamily.</text>
</comment>
<dbReference type="InterPro" id="IPR040498">
    <property type="entry name" value="PriA_CRR"/>
</dbReference>
<keyword evidence="7 12" id="KW-0862">Zinc</keyword>
<dbReference type="PROSITE" id="PS51194">
    <property type="entry name" value="HELICASE_CTER"/>
    <property type="match status" value="1"/>
</dbReference>
<evidence type="ECO:0000256" key="10">
    <source>
        <dbReference type="ARBA" id="ARBA00023235"/>
    </source>
</evidence>
<feature type="domain" description="Helicase ATP-binding" evidence="13">
    <location>
        <begin position="224"/>
        <end position="391"/>
    </location>
</feature>
<feature type="domain" description="Helicase C-terminal" evidence="14">
    <location>
        <begin position="490"/>
        <end position="658"/>
    </location>
</feature>
<dbReference type="GO" id="GO:0006302">
    <property type="term" value="P:double-strand break repair"/>
    <property type="evidence" value="ECO:0007669"/>
    <property type="project" value="InterPro"/>
</dbReference>
<organism evidence="15">
    <name type="scientific">Chlamydia pneumoniae</name>
    <name type="common">Chlamydophila pneumoniae</name>
    <dbReference type="NCBI Taxonomy" id="83558"/>
    <lineage>
        <taxon>Bacteria</taxon>
        <taxon>Pseudomonadati</taxon>
        <taxon>Chlamydiota</taxon>
        <taxon>Chlamydiia</taxon>
        <taxon>Chlamydiales</taxon>
        <taxon>Chlamydiaceae</taxon>
        <taxon>Chlamydia/Chlamydophila group</taxon>
        <taxon>Chlamydia</taxon>
    </lineage>
</organism>
<dbReference type="SMART" id="SM00487">
    <property type="entry name" value="DEXDc"/>
    <property type="match status" value="1"/>
</dbReference>
<dbReference type="InterPro" id="IPR041236">
    <property type="entry name" value="PriA_C"/>
</dbReference>
<keyword evidence="2 12" id="KW-0235">DNA replication</keyword>
<dbReference type="GO" id="GO:0016887">
    <property type="term" value="F:ATP hydrolysis activity"/>
    <property type="evidence" value="ECO:0007669"/>
    <property type="project" value="RHEA"/>
</dbReference>
<dbReference type="HAMAP" id="MF_00983">
    <property type="entry name" value="PriA"/>
    <property type="match status" value="1"/>
</dbReference>
<dbReference type="SUPFAM" id="SSF52540">
    <property type="entry name" value="P-loop containing nucleoside triphosphate hydrolases"/>
    <property type="match status" value="2"/>
</dbReference>
<evidence type="ECO:0000256" key="6">
    <source>
        <dbReference type="ARBA" id="ARBA00022806"/>
    </source>
</evidence>
<dbReference type="CDD" id="cd18804">
    <property type="entry name" value="SF2_C_priA"/>
    <property type="match status" value="1"/>
</dbReference>
<dbReference type="PANTHER" id="PTHR30580:SF0">
    <property type="entry name" value="PRIMOSOMAL PROTEIN N"/>
    <property type="match status" value="1"/>
</dbReference>
<keyword evidence="4 12" id="KW-0547">Nucleotide-binding</keyword>
<dbReference type="EC" id="5.6.2.4" evidence="12"/>
<keyword evidence="8 12" id="KW-0067">ATP-binding</keyword>
<dbReference type="SMART" id="SM00490">
    <property type="entry name" value="HELICc"/>
    <property type="match status" value="1"/>
</dbReference>
<feature type="binding site" evidence="12">
    <location>
        <position position="495"/>
    </location>
    <ligand>
        <name>Zn(2+)</name>
        <dbReference type="ChEBI" id="CHEBI:29105"/>
        <label>1</label>
    </ligand>
</feature>
<dbReference type="InterPro" id="IPR005259">
    <property type="entry name" value="PriA"/>
</dbReference>
<dbReference type="InterPro" id="IPR011545">
    <property type="entry name" value="DEAD/DEAH_box_helicase_dom"/>
</dbReference>
<comment type="cofactor">
    <cofactor evidence="12">
        <name>Zn(2+)</name>
        <dbReference type="ChEBI" id="CHEBI:29105"/>
    </cofactor>
    <text evidence="12">Binds 2 zinc ions per subunit.</text>
</comment>
<keyword evidence="5 12" id="KW-0378">Hydrolase</keyword>
<feature type="binding site" evidence="12">
    <location>
        <position position="463"/>
    </location>
    <ligand>
        <name>Zn(2+)</name>
        <dbReference type="ChEBI" id="CHEBI:29105"/>
        <label>2</label>
    </ligand>
</feature>
<dbReference type="PROSITE" id="PS51192">
    <property type="entry name" value="HELICASE_ATP_BIND_1"/>
    <property type="match status" value="1"/>
</dbReference>
<dbReference type="NCBIfam" id="NF004066">
    <property type="entry name" value="PRK05580.1-3"/>
    <property type="match status" value="1"/>
</dbReference>
<evidence type="ECO:0000256" key="4">
    <source>
        <dbReference type="ARBA" id="ARBA00022741"/>
    </source>
</evidence>
<dbReference type="Pfam" id="PF00271">
    <property type="entry name" value="Helicase_C"/>
    <property type="match status" value="1"/>
</dbReference>
<dbReference type="GO" id="GO:0006310">
    <property type="term" value="P:DNA recombination"/>
    <property type="evidence" value="ECO:0007669"/>
    <property type="project" value="InterPro"/>
</dbReference>
<dbReference type="Gene3D" id="3.40.1440.60">
    <property type="entry name" value="PriA, 3(prime) DNA-binding domain"/>
    <property type="match status" value="1"/>
</dbReference>
<dbReference type="GO" id="GO:0008270">
    <property type="term" value="F:zinc ion binding"/>
    <property type="evidence" value="ECO:0007669"/>
    <property type="project" value="UniProtKB-UniRule"/>
</dbReference>
<dbReference type="Gene3D" id="3.40.50.300">
    <property type="entry name" value="P-loop containing nucleotide triphosphate hydrolases"/>
    <property type="match status" value="2"/>
</dbReference>
<comment type="subunit">
    <text evidence="12">Component of the replication restart primosome.</text>
</comment>
<keyword evidence="3 12" id="KW-0479">Metal-binding</keyword>
<dbReference type="InterPro" id="IPR042115">
    <property type="entry name" value="PriA_3primeBD_sf"/>
</dbReference>
<dbReference type="AlphaFoldDB" id="A0A0F7X0B1"/>
<dbReference type="CDD" id="cd17929">
    <property type="entry name" value="DEXHc_priA"/>
    <property type="match status" value="1"/>
</dbReference>
<dbReference type="Pfam" id="PF17764">
    <property type="entry name" value="PriA_3primeBD"/>
    <property type="match status" value="1"/>
</dbReference>
<feature type="binding site" evidence="12">
    <location>
        <position position="457"/>
    </location>
    <ligand>
        <name>Zn(2+)</name>
        <dbReference type="ChEBI" id="CHEBI:29105"/>
        <label>1</label>
    </ligand>
</feature>
<proteinExistence type="inferred from homology"/>
<evidence type="ECO:0000256" key="3">
    <source>
        <dbReference type="ARBA" id="ARBA00022723"/>
    </source>
</evidence>
<evidence type="ECO:0000259" key="14">
    <source>
        <dbReference type="PROSITE" id="PS51194"/>
    </source>
</evidence>
<dbReference type="GO" id="GO:0005524">
    <property type="term" value="F:ATP binding"/>
    <property type="evidence" value="ECO:0007669"/>
    <property type="project" value="UniProtKB-UniRule"/>
</dbReference>
<evidence type="ECO:0000259" key="13">
    <source>
        <dbReference type="PROSITE" id="PS51192"/>
    </source>
</evidence>
<dbReference type="GO" id="GO:0006270">
    <property type="term" value="P:DNA replication initiation"/>
    <property type="evidence" value="ECO:0007669"/>
    <property type="project" value="TreeGrafter"/>
</dbReference>
<evidence type="ECO:0000256" key="8">
    <source>
        <dbReference type="ARBA" id="ARBA00022840"/>
    </source>
</evidence>
<dbReference type="PANTHER" id="PTHR30580">
    <property type="entry name" value="PRIMOSOMAL PROTEIN N"/>
    <property type="match status" value="1"/>
</dbReference>
<feature type="binding site" evidence="12">
    <location>
        <position position="454"/>
    </location>
    <ligand>
        <name>Zn(2+)</name>
        <dbReference type="ChEBI" id="CHEBI:29105"/>
        <label>1</label>
    </ligand>
</feature>
<dbReference type="InterPro" id="IPR027417">
    <property type="entry name" value="P-loop_NTPase"/>
</dbReference>
<dbReference type="NCBIfam" id="TIGR00595">
    <property type="entry name" value="priA"/>
    <property type="match status" value="1"/>
</dbReference>
<evidence type="ECO:0000256" key="12">
    <source>
        <dbReference type="HAMAP-Rule" id="MF_00983"/>
    </source>
</evidence>
<evidence type="ECO:0000256" key="5">
    <source>
        <dbReference type="ARBA" id="ARBA00022801"/>
    </source>
</evidence>
<evidence type="ECO:0000256" key="9">
    <source>
        <dbReference type="ARBA" id="ARBA00023125"/>
    </source>
</evidence>
<dbReference type="GO" id="GO:0003677">
    <property type="term" value="F:DNA binding"/>
    <property type="evidence" value="ECO:0007669"/>
    <property type="project" value="UniProtKB-UniRule"/>
</dbReference>
<feature type="binding site" evidence="12">
    <location>
        <position position="481"/>
    </location>
    <ligand>
        <name>Zn(2+)</name>
        <dbReference type="ChEBI" id="CHEBI:29105"/>
        <label>2</label>
    </ligand>
</feature>
<accession>A0A0F7X0B1</accession>
<comment type="catalytic activity">
    <reaction evidence="11 12">
        <text>ATP + H2O = ADP + phosphate + H(+)</text>
        <dbReference type="Rhea" id="RHEA:13065"/>
        <dbReference type="ChEBI" id="CHEBI:15377"/>
        <dbReference type="ChEBI" id="CHEBI:15378"/>
        <dbReference type="ChEBI" id="CHEBI:30616"/>
        <dbReference type="ChEBI" id="CHEBI:43474"/>
        <dbReference type="ChEBI" id="CHEBI:456216"/>
        <dbReference type="EC" id="5.6.2.4"/>
    </reaction>
</comment>
<dbReference type="Pfam" id="PF18074">
    <property type="entry name" value="PriA_C"/>
    <property type="match status" value="1"/>
</dbReference>
<feature type="binding site" evidence="12">
    <location>
        <position position="484"/>
    </location>
    <ligand>
        <name>Zn(2+)</name>
        <dbReference type="ChEBI" id="CHEBI:29105"/>
        <label>2</label>
    </ligand>
</feature>
<dbReference type="GO" id="GO:0006269">
    <property type="term" value="P:DNA replication, synthesis of primer"/>
    <property type="evidence" value="ECO:0007669"/>
    <property type="project" value="UniProtKB-KW"/>
</dbReference>
<keyword evidence="1 12" id="KW-0639">Primosome</keyword>
<keyword evidence="6 12" id="KW-0347">Helicase</keyword>
<dbReference type="EMBL" id="LN847058">
    <property type="protein sequence ID" value="CRI43058.1"/>
    <property type="molecule type" value="Genomic_DNA"/>
</dbReference>
<sequence length="749" mass="83691">MGYIESSTFRLYAEVIVGSNINKVLDYGVPENLEHITKGTAVTISLRGGKKVGVIYQIKTTTQCKKILPILGLSDSEIVLPQDLLDLLFWISQYYFAPLGKTLKLFLPAISSNVIQPKQHYRVVLKQSKAKTKEILAKLEVLHPSQGAVLKILLQHASPPGLSSLMETAKVSQSPIHSLEKLGILDIVDAAQLELQEDRLTFFPPAPKDLHPEQQSAIDKIFSSLKTSQFHTHLLFGITGSGKTEIYLRATSEALKQGKSTILLVPEIALTVQTVSLFKARFGKDVGVLHHKLSDSDKSRTWRQASEGSLRILIGPRSALFCPMKNLGLIIVDEEHDPAYKQTESPPCYHARDVAVMRGKLAHATVVLGSATPSLESYTNALSGKYVLSRLSSRAAAAHPAKISLINMNLEREKSKTKILFSQPVLKKIAERLEVGEQVLIFFNRRGYHTNVSCTVCKHTLKCPHCDMVLTFHKYANVLLCHLCNSSPKDLPQSCPKCLGTMTLQYRGSGTEKIEKILQQIFPQIRTIRIDSDTTKFKGSHETLLRQFATGKADVLIGTQMIAKGMNFSAVTLAVILNGDSGLYIPDFRASEQVFQLITQVAGRSGRSHLPGEILIQSFLPDHPTIHSAMRQDYSAFYSQEITGRELCEYPPFIRLIRCIFMGKCPKQTWEEAHRVHNILKEQLESTNPLMPVTPCGHFKIKDTFRYQFLIKSAYVIPVNKKLHHALMLAKLSPKVKFMIDVDPMTTFF</sequence>
<comment type="function">
    <text evidence="12">Initiates the restart of stalled replication forks, which reloads the replicative helicase on sites other than the origin of replication. Recognizes and binds to abandoned replication forks and remodels them to uncover a helicase loading site. Promotes assembly of the primosome at these replication forks.</text>
</comment>
<protein>
    <recommendedName>
        <fullName evidence="12">Replication restart protein PriA</fullName>
    </recommendedName>
    <alternativeName>
        <fullName evidence="12">ATP-dependent DNA helicase PriA</fullName>
        <ecNumber evidence="12">5.6.2.4</ecNumber>
    </alternativeName>
    <alternativeName>
        <fullName evidence="12">DNA 3'-5' helicase PriA</fullName>
    </alternativeName>
</protein>
<dbReference type="GO" id="GO:0043138">
    <property type="term" value="F:3'-5' DNA helicase activity"/>
    <property type="evidence" value="ECO:0007669"/>
    <property type="project" value="UniProtKB-EC"/>
</dbReference>
<dbReference type="FunFam" id="3.40.50.300:FF:000489">
    <property type="entry name" value="Primosome assembly protein PriA"/>
    <property type="match status" value="1"/>
</dbReference>
<dbReference type="Pfam" id="PF00270">
    <property type="entry name" value="DEAD"/>
    <property type="match status" value="1"/>
</dbReference>
<gene>
    <name evidence="12" type="primary">priA</name>
    <name evidence="15" type="ORF">BN1224_DC9_CC_00590</name>
</gene>
<feature type="binding site" evidence="12">
    <location>
        <position position="498"/>
    </location>
    <ligand>
        <name>Zn(2+)</name>
        <dbReference type="ChEBI" id="CHEBI:29105"/>
        <label>1</label>
    </ligand>
</feature>
<feature type="binding site" evidence="12">
    <location>
        <position position="466"/>
    </location>
    <ligand>
        <name>Zn(2+)</name>
        <dbReference type="ChEBI" id="CHEBI:29105"/>
        <label>2</label>
    </ligand>
</feature>
<reference evidence="15" key="1">
    <citation type="submission" date="2015-05" db="EMBL/GenBank/DDBJ databases">
        <authorList>
            <person name="Rattei Thomas"/>
        </authorList>
    </citation>
    <scope>NUCLEOTIDE SEQUENCE</scope>
    <source>
        <strain evidence="15">DC9</strain>
    </source>
</reference>
<dbReference type="Pfam" id="PF18319">
    <property type="entry name" value="Zn_ribbon_PriA"/>
    <property type="match status" value="1"/>
</dbReference>
<name>A0A0F7X0B1_CHLPN</name>
<dbReference type="InterPro" id="IPR014001">
    <property type="entry name" value="Helicase_ATP-bd"/>
</dbReference>
<keyword evidence="10 12" id="KW-0413">Isomerase</keyword>
<dbReference type="InterPro" id="IPR041222">
    <property type="entry name" value="PriA_3primeBD"/>
</dbReference>
<evidence type="ECO:0000256" key="2">
    <source>
        <dbReference type="ARBA" id="ARBA00022705"/>
    </source>
</evidence>
<comment type="catalytic activity">
    <reaction evidence="12">
        <text>Couples ATP hydrolysis with the unwinding of duplex DNA by translocating in the 3'-5' direction.</text>
        <dbReference type="EC" id="5.6.2.4"/>
    </reaction>
</comment>
<keyword evidence="9 12" id="KW-0238">DNA-binding</keyword>
<dbReference type="GO" id="GO:1990077">
    <property type="term" value="C:primosome complex"/>
    <property type="evidence" value="ECO:0007669"/>
    <property type="project" value="UniProtKB-UniRule"/>
</dbReference>
<evidence type="ECO:0000256" key="11">
    <source>
        <dbReference type="ARBA" id="ARBA00048988"/>
    </source>
</evidence>
<dbReference type="InterPro" id="IPR001650">
    <property type="entry name" value="Helicase_C-like"/>
</dbReference>
<evidence type="ECO:0000256" key="7">
    <source>
        <dbReference type="ARBA" id="ARBA00022833"/>
    </source>
</evidence>
<evidence type="ECO:0000313" key="15">
    <source>
        <dbReference type="EMBL" id="CRI43058.1"/>
    </source>
</evidence>